<proteinExistence type="predicted"/>
<organism evidence="1 2">
    <name type="scientific">Streptococcus agalactiae LMG 14747</name>
    <dbReference type="NCBI Taxonomy" id="1154860"/>
    <lineage>
        <taxon>Bacteria</taxon>
        <taxon>Bacillati</taxon>
        <taxon>Bacillota</taxon>
        <taxon>Bacilli</taxon>
        <taxon>Lactobacillales</taxon>
        <taxon>Streptococcaceae</taxon>
        <taxon>Streptococcus</taxon>
    </lineage>
</organism>
<gene>
    <name evidence="1" type="ORF">SAG0136_09785</name>
</gene>
<evidence type="ECO:0000313" key="2">
    <source>
        <dbReference type="Proteomes" id="UP000018482"/>
    </source>
</evidence>
<evidence type="ECO:0008006" key="3">
    <source>
        <dbReference type="Google" id="ProtNLM"/>
    </source>
</evidence>
<dbReference type="AlphaFoldDB" id="V6Z787"/>
<evidence type="ECO:0000313" key="1">
    <source>
        <dbReference type="EMBL" id="ESV55474.1"/>
    </source>
</evidence>
<sequence length="34" mass="3661">MCAPKAEAHNFPVANIFPSFGEVVTTQAALKELE</sequence>
<accession>V6Z787</accession>
<name>V6Z787_STRAG</name>
<protein>
    <recommendedName>
        <fullName evidence="3">Isochorismatase</fullName>
    </recommendedName>
</protein>
<dbReference type="Proteomes" id="UP000018482">
    <property type="component" value="Unassembled WGS sequence"/>
</dbReference>
<dbReference type="EMBL" id="ANQC01000130">
    <property type="protein sequence ID" value="ESV55474.1"/>
    <property type="molecule type" value="Genomic_DNA"/>
</dbReference>
<comment type="caution">
    <text evidence="1">The sequence shown here is derived from an EMBL/GenBank/DDBJ whole genome shotgun (WGS) entry which is preliminary data.</text>
</comment>
<reference evidence="1 2" key="1">
    <citation type="submission" date="2013-05" db="EMBL/GenBank/DDBJ databases">
        <authorList>
            <person name="Richards V.P."/>
            <person name="Durkin S.A.S."/>
            <person name="Kim M."/>
            <person name="Pavinski Bitar P.D."/>
            <person name="Stanhope M.J."/>
            <person name="Town C.D."/>
            <person name="Venter J.C."/>
        </authorList>
    </citation>
    <scope>NUCLEOTIDE SEQUENCE [LARGE SCALE GENOMIC DNA]</scope>
    <source>
        <strain evidence="1 2">LMG 14747</strain>
    </source>
</reference>